<proteinExistence type="predicted"/>
<accession>A0A147I770</accession>
<evidence type="ECO:0008006" key="3">
    <source>
        <dbReference type="Google" id="ProtNLM"/>
    </source>
</evidence>
<comment type="caution">
    <text evidence="1">The sequence shown here is derived from an EMBL/GenBank/DDBJ whole genome shotgun (WGS) entry which is preliminary data.</text>
</comment>
<dbReference type="Proteomes" id="UP000072867">
    <property type="component" value="Unassembled WGS sequence"/>
</dbReference>
<dbReference type="AlphaFoldDB" id="A0A147I770"/>
<evidence type="ECO:0000313" key="1">
    <source>
        <dbReference type="EMBL" id="KTT74854.1"/>
    </source>
</evidence>
<sequence length="93" mass="10409">MGNFKRKITRHMDARMNQRGIPGTLVNLVLLHGRWDGDACKLDRNDLCKLKEEVEHLRSTVLKALDKGGLAVVEAGGTLVTAYARPNARSRRK</sequence>
<name>A0A147I770_9SPHN</name>
<reference evidence="1 2" key="1">
    <citation type="journal article" date="2016" name="Front. Microbiol.">
        <title>Genomic Resource of Rice Seed Associated Bacteria.</title>
        <authorList>
            <person name="Midha S."/>
            <person name="Bansal K."/>
            <person name="Sharma S."/>
            <person name="Kumar N."/>
            <person name="Patil P.P."/>
            <person name="Chaudhry V."/>
            <person name="Patil P.B."/>
        </authorList>
    </citation>
    <scope>NUCLEOTIDE SEQUENCE [LARGE SCALE GENOMIC DNA]</scope>
    <source>
        <strain evidence="1 2">NS319</strain>
    </source>
</reference>
<dbReference type="EMBL" id="LDTD01000009">
    <property type="protein sequence ID" value="KTT74854.1"/>
    <property type="molecule type" value="Genomic_DNA"/>
</dbReference>
<dbReference type="RefSeq" id="WP_058732043.1">
    <property type="nucleotide sequence ID" value="NZ_LDTD01000009.1"/>
</dbReference>
<dbReference type="PATRIC" id="fig|33051.3.peg.3759"/>
<gene>
    <name evidence="1" type="ORF">NS319_01195</name>
</gene>
<protein>
    <recommendedName>
        <fullName evidence="3">DUF4258 domain-containing protein</fullName>
    </recommendedName>
</protein>
<evidence type="ECO:0000313" key="2">
    <source>
        <dbReference type="Proteomes" id="UP000072867"/>
    </source>
</evidence>
<organism evidence="1 2">
    <name type="scientific">Sphingomonas sanguinis</name>
    <dbReference type="NCBI Taxonomy" id="33051"/>
    <lineage>
        <taxon>Bacteria</taxon>
        <taxon>Pseudomonadati</taxon>
        <taxon>Pseudomonadota</taxon>
        <taxon>Alphaproteobacteria</taxon>
        <taxon>Sphingomonadales</taxon>
        <taxon>Sphingomonadaceae</taxon>
        <taxon>Sphingomonas</taxon>
    </lineage>
</organism>